<organism evidence="2 3">
    <name type="scientific">Brassica cretica</name>
    <name type="common">Mustard</name>
    <dbReference type="NCBI Taxonomy" id="69181"/>
    <lineage>
        <taxon>Eukaryota</taxon>
        <taxon>Viridiplantae</taxon>
        <taxon>Streptophyta</taxon>
        <taxon>Embryophyta</taxon>
        <taxon>Tracheophyta</taxon>
        <taxon>Spermatophyta</taxon>
        <taxon>Magnoliopsida</taxon>
        <taxon>eudicotyledons</taxon>
        <taxon>Gunneridae</taxon>
        <taxon>Pentapetalae</taxon>
        <taxon>rosids</taxon>
        <taxon>malvids</taxon>
        <taxon>Brassicales</taxon>
        <taxon>Brassicaceae</taxon>
        <taxon>Brassiceae</taxon>
        <taxon>Brassica</taxon>
    </lineage>
</organism>
<gene>
    <name evidence="2" type="ORF">DY000_02002653</name>
</gene>
<proteinExistence type="predicted"/>
<dbReference type="Proteomes" id="UP000266723">
    <property type="component" value="Unassembled WGS sequence"/>
</dbReference>
<protein>
    <recommendedName>
        <fullName evidence="4">Jacalin-type lectin domain-containing protein</fullName>
    </recommendedName>
</protein>
<keyword evidence="3" id="KW-1185">Reference proteome</keyword>
<evidence type="ECO:0000313" key="2">
    <source>
        <dbReference type="EMBL" id="KAF3550270.1"/>
    </source>
</evidence>
<dbReference type="EMBL" id="QGKV02000832">
    <property type="protein sequence ID" value="KAF3550270.1"/>
    <property type="molecule type" value="Genomic_DNA"/>
</dbReference>
<feature type="compositionally biased region" description="Low complexity" evidence="1">
    <location>
        <begin position="62"/>
        <end position="86"/>
    </location>
</feature>
<evidence type="ECO:0008006" key="4">
    <source>
        <dbReference type="Google" id="ProtNLM"/>
    </source>
</evidence>
<feature type="compositionally biased region" description="Polar residues" evidence="1">
    <location>
        <begin position="92"/>
        <end position="106"/>
    </location>
</feature>
<sequence>MDETGKSSRVFGGIFGLFIIMLQHGIGDDEEYDGRGPISIIIIQSRSYDEFWPVIGFCINISSDKSSGRLSGKSSGRLTGKSSGRLPGKSSGRLTGKSSGQTTYGD</sequence>
<feature type="region of interest" description="Disordered" evidence="1">
    <location>
        <begin position="62"/>
        <end position="106"/>
    </location>
</feature>
<accession>A0ABQ7CD89</accession>
<name>A0ABQ7CD89_BRACR</name>
<evidence type="ECO:0000313" key="3">
    <source>
        <dbReference type="Proteomes" id="UP000266723"/>
    </source>
</evidence>
<comment type="caution">
    <text evidence="2">The sequence shown here is derived from an EMBL/GenBank/DDBJ whole genome shotgun (WGS) entry which is preliminary data.</text>
</comment>
<reference evidence="2 3" key="1">
    <citation type="journal article" date="2020" name="BMC Genomics">
        <title>Intraspecific diversification of the crop wild relative Brassica cretica Lam. using demographic model selection.</title>
        <authorList>
            <person name="Kioukis A."/>
            <person name="Michalopoulou V.A."/>
            <person name="Briers L."/>
            <person name="Pirintsos S."/>
            <person name="Studholme D.J."/>
            <person name="Pavlidis P."/>
            <person name="Sarris P.F."/>
        </authorList>
    </citation>
    <scope>NUCLEOTIDE SEQUENCE [LARGE SCALE GENOMIC DNA]</scope>
    <source>
        <strain evidence="3">cv. PFS-1207/04</strain>
    </source>
</reference>
<evidence type="ECO:0000256" key="1">
    <source>
        <dbReference type="SAM" id="MobiDB-lite"/>
    </source>
</evidence>